<dbReference type="AlphaFoldDB" id="A0A1B9AN96"/>
<gene>
    <name evidence="1" type="ORF">A8F95_11770</name>
</gene>
<accession>A0A1B9AN96</accession>
<dbReference type="EMBL" id="MAYT01000027">
    <property type="protein sequence ID" value="OCA85397.1"/>
    <property type="molecule type" value="Genomic_DNA"/>
</dbReference>
<organism evidence="1 2">
    <name type="scientific">Pseudobacillus wudalianchiensis</name>
    <dbReference type="NCBI Taxonomy" id="1743143"/>
    <lineage>
        <taxon>Bacteria</taxon>
        <taxon>Bacillati</taxon>
        <taxon>Bacillota</taxon>
        <taxon>Bacilli</taxon>
        <taxon>Bacillales</taxon>
        <taxon>Bacillaceae</taxon>
        <taxon>Pseudobacillus</taxon>
    </lineage>
</organism>
<comment type="caution">
    <text evidence="1">The sequence shown here is derived from an EMBL/GenBank/DDBJ whole genome shotgun (WGS) entry which is preliminary data.</text>
</comment>
<sequence length="138" mass="15483">MGCSNEGLSGGKPPKVFIEIDNERFETTLGTYCWSESRKGTCVDTAGPVELLKDKTPVKVKPGETISFIIDYEPKPNESHVVQISNNNENEVMIKNNSFTAPMQSGVYYYSYGIWWIDEQEANVSHGDAFYAFVLEVN</sequence>
<reference evidence="2" key="1">
    <citation type="submission" date="2016-05" db="EMBL/GenBank/DDBJ databases">
        <authorList>
            <person name="Liu B."/>
            <person name="Wang J."/>
            <person name="Zhu Y."/>
            <person name="Liu G."/>
            <person name="Chen Q."/>
            <person name="Chen Z."/>
            <person name="Lan J."/>
            <person name="Che J."/>
            <person name="Ge C."/>
            <person name="Shi H."/>
            <person name="Pan Z."/>
            <person name="Liu X."/>
        </authorList>
    </citation>
    <scope>NUCLEOTIDE SEQUENCE [LARGE SCALE GENOMIC DNA]</scope>
    <source>
        <strain evidence="2">FJAT-27215</strain>
    </source>
</reference>
<evidence type="ECO:0000313" key="1">
    <source>
        <dbReference type="EMBL" id="OCA85397.1"/>
    </source>
</evidence>
<evidence type="ECO:0000313" key="2">
    <source>
        <dbReference type="Proteomes" id="UP000092578"/>
    </source>
</evidence>
<proteinExistence type="predicted"/>
<keyword evidence="2" id="KW-1185">Reference proteome</keyword>
<dbReference type="Proteomes" id="UP000092578">
    <property type="component" value="Unassembled WGS sequence"/>
</dbReference>
<protein>
    <submittedName>
        <fullName evidence="1">Uncharacterized protein</fullName>
    </submittedName>
</protein>
<name>A0A1B9AN96_9BACI</name>